<sequence length="80" mass="8331">MPVGASVVDHLGQTSFRLLDEAGNQRDCGQVISQPNAAAVGQRGDGVINQVERVLSASRIKGTHEVAPIMIQPEGAGIDP</sequence>
<keyword evidence="2" id="KW-1185">Reference proteome</keyword>
<name>A0A1X1TN76_9MYCO</name>
<protein>
    <submittedName>
        <fullName evidence="1">Uncharacterized protein</fullName>
    </submittedName>
</protein>
<reference evidence="1 2" key="1">
    <citation type="journal article" date="2019" name="Emerg. Microbes Infect.">
        <title>Comprehensive subspecies identification of 175 nontuberculous mycobacteria species based on 7547 genomic profiles.</title>
        <authorList>
            <person name="Matsumoto Y."/>
            <person name="Kinjo T."/>
            <person name="Motooka D."/>
            <person name="Nabeya D."/>
            <person name="Jung N."/>
            <person name="Uechi K."/>
            <person name="Horii T."/>
            <person name="Iida T."/>
            <person name="Fujita J."/>
            <person name="Nakamura S."/>
        </authorList>
    </citation>
    <scope>NUCLEOTIDE SEQUENCE [LARGE SCALE GENOMIC DNA]</scope>
    <source>
        <strain evidence="1 2">JCM 14738</strain>
    </source>
</reference>
<accession>A0A1X1TN76</accession>
<evidence type="ECO:0000313" key="2">
    <source>
        <dbReference type="Proteomes" id="UP000467385"/>
    </source>
</evidence>
<evidence type="ECO:0000313" key="1">
    <source>
        <dbReference type="EMBL" id="BBZ38808.1"/>
    </source>
</evidence>
<dbReference type="EMBL" id="AP022613">
    <property type="protein sequence ID" value="BBZ38808.1"/>
    <property type="molecule type" value="Genomic_DNA"/>
</dbReference>
<organism evidence="1 2">
    <name type="scientific">Mycobacterium conspicuum</name>
    <dbReference type="NCBI Taxonomy" id="44010"/>
    <lineage>
        <taxon>Bacteria</taxon>
        <taxon>Bacillati</taxon>
        <taxon>Actinomycetota</taxon>
        <taxon>Actinomycetes</taxon>
        <taxon>Mycobacteriales</taxon>
        <taxon>Mycobacteriaceae</taxon>
        <taxon>Mycobacterium</taxon>
    </lineage>
</organism>
<dbReference type="Proteomes" id="UP000467385">
    <property type="component" value="Chromosome"/>
</dbReference>
<gene>
    <name evidence="1" type="ORF">MCNS_18710</name>
</gene>
<dbReference type="AlphaFoldDB" id="A0A1X1TN76"/>
<proteinExistence type="predicted"/>